<evidence type="ECO:0000256" key="4">
    <source>
        <dbReference type="ARBA" id="ARBA00022485"/>
    </source>
</evidence>
<dbReference type="EMBL" id="JANFAV010000026">
    <property type="protein sequence ID" value="MCW6537618.1"/>
    <property type="molecule type" value="Genomic_DNA"/>
</dbReference>
<keyword evidence="9 15" id="KW-0274">FAD</keyword>
<comment type="cofactor">
    <cofactor evidence="1 15">
        <name>FAD</name>
        <dbReference type="ChEBI" id="CHEBI:57692"/>
    </cofactor>
</comment>
<dbReference type="Gene3D" id="1.10.10.1100">
    <property type="entry name" value="BFD-like [2Fe-2S]-binding domain"/>
    <property type="match status" value="1"/>
</dbReference>
<dbReference type="GO" id="GO:0042128">
    <property type="term" value="P:nitrate assimilation"/>
    <property type="evidence" value="ECO:0007669"/>
    <property type="project" value="UniProtKB-UniRule"/>
</dbReference>
<dbReference type="PANTHER" id="PTHR43809">
    <property type="entry name" value="NITRITE REDUCTASE (NADH) LARGE SUBUNIT"/>
    <property type="match status" value="1"/>
</dbReference>
<feature type="domain" description="FAD/NAD(P)-binding" evidence="20">
    <location>
        <begin position="16"/>
        <end position="290"/>
    </location>
</feature>
<evidence type="ECO:0000256" key="14">
    <source>
        <dbReference type="ARBA" id="ARBA00034078"/>
    </source>
</evidence>
<dbReference type="InterPro" id="IPR007419">
    <property type="entry name" value="BFD-like_2Fe2S-bd_dom"/>
</dbReference>
<evidence type="ECO:0000256" key="16">
    <source>
        <dbReference type="PIRSR" id="PIRSR037149-1"/>
    </source>
</evidence>
<dbReference type="InterPro" id="IPR045854">
    <property type="entry name" value="NO2/SO3_Rdtase_4Fe4S_sf"/>
</dbReference>
<keyword evidence="5 16" id="KW-0349">Heme</keyword>
<dbReference type="PIRSF" id="PIRSF037149">
    <property type="entry name" value="NirB"/>
    <property type="match status" value="1"/>
</dbReference>
<dbReference type="AlphaFoldDB" id="A0AA42CWB5"/>
<dbReference type="PRINTS" id="PR00397">
    <property type="entry name" value="SIROHAEM"/>
</dbReference>
<keyword evidence="11 16" id="KW-0408">Iron</keyword>
<evidence type="ECO:0000256" key="12">
    <source>
        <dbReference type="ARBA" id="ARBA00023014"/>
    </source>
</evidence>
<accession>A0AA42CWB5</accession>
<feature type="domain" description="BFD-like [2Fe-2S]-binding" evidence="19">
    <location>
        <begin position="493"/>
        <end position="542"/>
    </location>
</feature>
<feature type="domain" description="Nitrite/sulphite reductase 4Fe-4S" evidence="17">
    <location>
        <begin position="641"/>
        <end position="774"/>
    </location>
</feature>
<evidence type="ECO:0000256" key="6">
    <source>
        <dbReference type="ARBA" id="ARBA00022630"/>
    </source>
</evidence>
<dbReference type="GO" id="GO:0098809">
    <property type="term" value="F:nitrite reductase activity"/>
    <property type="evidence" value="ECO:0007669"/>
    <property type="project" value="InterPro"/>
</dbReference>
<evidence type="ECO:0000256" key="2">
    <source>
        <dbReference type="ARBA" id="ARBA00005096"/>
    </source>
</evidence>
<protein>
    <submittedName>
        <fullName evidence="22">Nitrite reductase large subunit NirB</fullName>
    </submittedName>
</protein>
<dbReference type="Proteomes" id="UP001165565">
    <property type="component" value="Unassembled WGS sequence"/>
</dbReference>
<evidence type="ECO:0000256" key="13">
    <source>
        <dbReference type="ARBA" id="ARBA00023063"/>
    </source>
</evidence>
<dbReference type="PRINTS" id="PR00411">
    <property type="entry name" value="PNDRDTASEI"/>
</dbReference>
<comment type="similarity">
    <text evidence="3">Belongs to the nitrite and sulfite reductase 4Fe-4S domain family.</text>
</comment>
<organism evidence="22 23">
    <name type="scientific">Sphingomonas lycopersici</name>
    <dbReference type="NCBI Taxonomy" id="2951807"/>
    <lineage>
        <taxon>Bacteria</taxon>
        <taxon>Pseudomonadati</taxon>
        <taxon>Pseudomonadota</taxon>
        <taxon>Alphaproteobacteria</taxon>
        <taxon>Sphingomonadales</taxon>
        <taxon>Sphingomonadaceae</taxon>
        <taxon>Sphingomonas</taxon>
    </lineage>
</organism>
<dbReference type="Pfam" id="PF07992">
    <property type="entry name" value="Pyr_redox_2"/>
    <property type="match status" value="1"/>
</dbReference>
<dbReference type="RefSeq" id="WP_265271758.1">
    <property type="nucleotide sequence ID" value="NZ_JANFAV010000026.1"/>
</dbReference>
<feature type="domain" description="Nitrite/Sulfite reductase ferredoxin-like" evidence="18">
    <location>
        <begin position="568"/>
        <end position="632"/>
    </location>
</feature>
<name>A0AA42CWB5_9SPHN</name>
<dbReference type="PROSITE" id="PS00365">
    <property type="entry name" value="NIR_SIR"/>
    <property type="match status" value="1"/>
</dbReference>
<dbReference type="NCBIfam" id="TIGR02374">
    <property type="entry name" value="nitri_red_nirB"/>
    <property type="match status" value="1"/>
</dbReference>
<feature type="binding site" evidence="16">
    <location>
        <position position="656"/>
    </location>
    <ligand>
        <name>[4Fe-4S] cluster</name>
        <dbReference type="ChEBI" id="CHEBI:49883"/>
    </ligand>
</feature>
<evidence type="ECO:0000256" key="7">
    <source>
        <dbReference type="ARBA" id="ARBA00022714"/>
    </source>
</evidence>
<evidence type="ECO:0000259" key="17">
    <source>
        <dbReference type="Pfam" id="PF01077"/>
    </source>
</evidence>
<dbReference type="PROSITE" id="PS51257">
    <property type="entry name" value="PROKAR_LIPOPROTEIN"/>
    <property type="match status" value="1"/>
</dbReference>
<feature type="domain" description="BFD-like [2Fe-2S]-binding" evidence="19">
    <location>
        <begin position="432"/>
        <end position="479"/>
    </location>
</feature>
<evidence type="ECO:0000256" key="3">
    <source>
        <dbReference type="ARBA" id="ARBA00010429"/>
    </source>
</evidence>
<dbReference type="InterPro" id="IPR036188">
    <property type="entry name" value="FAD/NAD-bd_sf"/>
</dbReference>
<evidence type="ECO:0000313" key="22">
    <source>
        <dbReference type="EMBL" id="MCW6537618.1"/>
    </source>
</evidence>
<dbReference type="GO" id="GO:0046872">
    <property type="term" value="F:metal ion binding"/>
    <property type="evidence" value="ECO:0007669"/>
    <property type="project" value="UniProtKB-KW"/>
</dbReference>
<dbReference type="InterPro" id="IPR017121">
    <property type="entry name" value="Nitrite_Rdtase_lsu"/>
</dbReference>
<dbReference type="InterPro" id="IPR036136">
    <property type="entry name" value="Nit/Sulf_reduc_fer-like_dom_sf"/>
</dbReference>
<comment type="pathway">
    <text evidence="2">Nitrogen metabolism; nitrate reduction (assimilation).</text>
</comment>
<evidence type="ECO:0000256" key="8">
    <source>
        <dbReference type="ARBA" id="ARBA00022723"/>
    </source>
</evidence>
<proteinExistence type="inferred from homology"/>
<feature type="binding site" evidence="16">
    <location>
        <position position="690"/>
    </location>
    <ligand>
        <name>[4Fe-4S] cluster</name>
        <dbReference type="ChEBI" id="CHEBI:49883"/>
    </ligand>
</feature>
<evidence type="ECO:0000256" key="5">
    <source>
        <dbReference type="ARBA" id="ARBA00022617"/>
    </source>
</evidence>
<feature type="domain" description="NADH-rubredoxin oxidoreductase C-terminal" evidence="21">
    <location>
        <begin position="327"/>
        <end position="394"/>
    </location>
</feature>
<evidence type="ECO:0000259" key="21">
    <source>
        <dbReference type="Pfam" id="PF18267"/>
    </source>
</evidence>
<keyword evidence="12 16" id="KW-0411">Iron-sulfur</keyword>
<dbReference type="InterPro" id="IPR041854">
    <property type="entry name" value="BFD-like_2Fe2S-bd_dom_sf"/>
</dbReference>
<keyword evidence="8 16" id="KW-0479">Metal-binding</keyword>
<keyword evidence="13 15" id="KW-0534">Nitrate assimilation</keyword>
<dbReference type="GO" id="GO:0050660">
    <property type="term" value="F:flavin adenine dinucleotide binding"/>
    <property type="evidence" value="ECO:0007669"/>
    <property type="project" value="UniProtKB-UniRule"/>
</dbReference>
<comment type="caution">
    <text evidence="22">The sequence shown here is derived from an EMBL/GenBank/DDBJ whole genome shotgun (WGS) entry which is preliminary data.</text>
</comment>
<dbReference type="InterPro" id="IPR052034">
    <property type="entry name" value="NasD-like"/>
</dbReference>
<dbReference type="PRINTS" id="PR00368">
    <property type="entry name" value="FADPNR"/>
</dbReference>
<evidence type="ECO:0000256" key="1">
    <source>
        <dbReference type="ARBA" id="ARBA00001974"/>
    </source>
</evidence>
<dbReference type="InterPro" id="IPR006066">
    <property type="entry name" value="NO2/SO3_Rdtase_FeS/sirohaem_BS"/>
</dbReference>
<dbReference type="Pfam" id="PF01077">
    <property type="entry name" value="NIR_SIR"/>
    <property type="match status" value="1"/>
</dbReference>
<evidence type="ECO:0000256" key="10">
    <source>
        <dbReference type="ARBA" id="ARBA00023002"/>
    </source>
</evidence>
<dbReference type="SUPFAM" id="SSF56014">
    <property type="entry name" value="Nitrite and sulphite reductase 4Fe-4S domain-like"/>
    <property type="match status" value="1"/>
</dbReference>
<gene>
    <name evidence="22" type="primary">nirB</name>
    <name evidence="22" type="ORF">NEE01_22820</name>
</gene>
<comment type="cofactor">
    <cofactor evidence="16">
        <name>siroheme</name>
        <dbReference type="ChEBI" id="CHEBI:60052"/>
    </cofactor>
    <text evidence="16">Binds 1 siroheme per subunit.</text>
</comment>
<keyword evidence="23" id="KW-1185">Reference proteome</keyword>
<dbReference type="InterPro" id="IPR041575">
    <property type="entry name" value="Rubredoxin_C"/>
</dbReference>
<feature type="binding site" description="axial binding residue" evidence="16">
    <location>
        <position position="694"/>
    </location>
    <ligand>
        <name>siroheme</name>
        <dbReference type="ChEBI" id="CHEBI:60052"/>
    </ligand>
    <ligandPart>
        <name>Fe</name>
        <dbReference type="ChEBI" id="CHEBI:18248"/>
    </ligandPart>
</feature>
<reference evidence="22" key="1">
    <citation type="submission" date="2022-06" db="EMBL/GenBank/DDBJ databases">
        <title>Sphingomonas sp. nov. isolated from rhizosphere soil of tomato.</title>
        <authorList>
            <person name="Dong H."/>
            <person name="Gao R."/>
        </authorList>
    </citation>
    <scope>NUCLEOTIDE SEQUENCE</scope>
    <source>
        <strain evidence="22">MMSM24</strain>
    </source>
</reference>
<dbReference type="InterPro" id="IPR012744">
    <property type="entry name" value="Nitri_red_NirB"/>
</dbReference>
<evidence type="ECO:0000313" key="23">
    <source>
        <dbReference type="Proteomes" id="UP001165565"/>
    </source>
</evidence>
<dbReference type="GO" id="GO:0050661">
    <property type="term" value="F:NADP binding"/>
    <property type="evidence" value="ECO:0007669"/>
    <property type="project" value="UniProtKB-UniRule"/>
</dbReference>
<dbReference type="Gene3D" id="3.30.413.10">
    <property type="entry name" value="Sulfite Reductase Hemoprotein, domain 1"/>
    <property type="match status" value="1"/>
</dbReference>
<evidence type="ECO:0000256" key="9">
    <source>
        <dbReference type="ARBA" id="ARBA00022827"/>
    </source>
</evidence>
<evidence type="ECO:0000259" key="19">
    <source>
        <dbReference type="Pfam" id="PF04324"/>
    </source>
</evidence>
<evidence type="ECO:0000259" key="20">
    <source>
        <dbReference type="Pfam" id="PF07992"/>
    </source>
</evidence>
<dbReference type="InterPro" id="IPR023753">
    <property type="entry name" value="FAD/NAD-binding_dom"/>
</dbReference>
<keyword evidence="10" id="KW-0560">Oxidoreductase</keyword>
<keyword evidence="6 15" id="KW-0285">Flavoprotein</keyword>
<sequence>MEMSPIRAPEGDIREHLIVIGNGMAGCRAVEELIARDATRYRITIFGAEPLVNYNRIMLSPVLAGEKSFDEIVINDQHWYADNGITLVSGDPVVSIDRDARTVTSRAGVTLRYDRLLIATGSDPFIIPVPGKDLPGVITFRDMNDVEAMLRAAASGGNAVVIGGGLLGLEAAHGLTLRGMKVTVLHLMPTLMERQLDEAAGWLLKQALEARGQTILTGADTAEITGDGRVEAVRLKDGSVIPADLVVMAVGIRPAVGLARAAGLEVARGIRVDDHMVTSDPAVLAVGECVEHDGQVYGLVAPLWDMCRALADGLVGQPTGYHPAPTSTKLKVAGLDVFSAGDFSGGDGAEDIVLRDASRGVYKRVVVRDDRIVGAVLYGDTADGNWYFDLLRKGENVADLRDALIFGQAFASGGGQADPKAAVAALSDEAEICGCNGISKGQIVSCIAKGARSLDAVRMGCKASASCGSCTGLVETVLALTLGEDVEAGPKTMCKCTSFGHDDVRREIVAQGMRSIPEVMQKLHWSTPDGCSSCRPALNYYLLCALPGDYQDDQQSRFVNERLHANIQKDGTYSVVPRMWGGITSAAELRAIADVVEKYDAPMVKVTGGQRLDIFGIRKEDLPAVWADLNAAGMVSGHAYGKALRTVKTCVGAEWCRFGTQDSTGLGVKIERATWGSWMPHKFKIAVSGCPRNCAEATIKDFGVVCVDSGYELHVGGNGGIHVRATDLLCKVATEAETIEMCAAFIQLYREEARYLERTAPWIERVGLDYVQSRLVPDLEARAELAQRFFFSQQFMQTDPWAERAQGAAREHHAPMARFTPQEEMA</sequence>
<dbReference type="CDD" id="cd19944">
    <property type="entry name" value="NirB_Fer2_BFD-like_2"/>
    <property type="match status" value="1"/>
</dbReference>
<dbReference type="GO" id="GO:0051539">
    <property type="term" value="F:4 iron, 4 sulfur cluster binding"/>
    <property type="evidence" value="ECO:0007669"/>
    <property type="project" value="UniProtKB-KW"/>
</dbReference>
<dbReference type="Pfam" id="PF04324">
    <property type="entry name" value="Fer2_BFD"/>
    <property type="match status" value="2"/>
</dbReference>
<dbReference type="SUPFAM" id="SSF51905">
    <property type="entry name" value="FAD/NAD(P)-binding domain"/>
    <property type="match status" value="2"/>
</dbReference>
<evidence type="ECO:0000259" key="18">
    <source>
        <dbReference type="Pfam" id="PF03460"/>
    </source>
</evidence>
<dbReference type="SUPFAM" id="SSF55124">
    <property type="entry name" value="Nitrite/Sulfite reductase N-terminal domain-like"/>
    <property type="match status" value="1"/>
</dbReference>
<dbReference type="Pfam" id="PF18267">
    <property type="entry name" value="Rubredoxin_C"/>
    <property type="match status" value="1"/>
</dbReference>
<evidence type="ECO:0000256" key="11">
    <source>
        <dbReference type="ARBA" id="ARBA00023004"/>
    </source>
</evidence>
<dbReference type="Gene3D" id="3.30.390.30">
    <property type="match status" value="1"/>
</dbReference>
<dbReference type="GO" id="GO:0020037">
    <property type="term" value="F:heme binding"/>
    <property type="evidence" value="ECO:0007669"/>
    <property type="project" value="InterPro"/>
</dbReference>
<dbReference type="Gene3D" id="3.50.50.60">
    <property type="entry name" value="FAD/NAD(P)-binding domain"/>
    <property type="match status" value="2"/>
</dbReference>
<keyword evidence="7" id="KW-0001">2Fe-2S</keyword>
<dbReference type="Pfam" id="PF03460">
    <property type="entry name" value="NIR_SIR_ferr"/>
    <property type="match status" value="1"/>
</dbReference>
<comment type="cofactor">
    <cofactor evidence="16">
        <name>[4Fe-4S] cluster</name>
        <dbReference type="ChEBI" id="CHEBI:49883"/>
    </cofactor>
    <text evidence="16">Binds 1 [4Fe-4S] cluster per subunit.</text>
</comment>
<dbReference type="InterPro" id="IPR005117">
    <property type="entry name" value="NiRdtase/SiRdtase_haem-b_fer"/>
</dbReference>
<dbReference type="InterPro" id="IPR016156">
    <property type="entry name" value="FAD/NAD-linked_Rdtase_dimer_sf"/>
</dbReference>
<dbReference type="PANTHER" id="PTHR43809:SF1">
    <property type="entry name" value="NITRITE REDUCTASE (NADH) LARGE SUBUNIT"/>
    <property type="match status" value="1"/>
</dbReference>
<dbReference type="GO" id="GO:0051537">
    <property type="term" value="F:2 iron, 2 sulfur cluster binding"/>
    <property type="evidence" value="ECO:0007669"/>
    <property type="project" value="UniProtKB-KW"/>
</dbReference>
<dbReference type="InterPro" id="IPR006067">
    <property type="entry name" value="NO2/SO3_Rdtase_4Fe4S_dom"/>
</dbReference>
<keyword evidence="4 16" id="KW-0004">4Fe-4S</keyword>
<feature type="binding site" evidence="16">
    <location>
        <position position="694"/>
    </location>
    <ligand>
        <name>[4Fe-4S] cluster</name>
        <dbReference type="ChEBI" id="CHEBI:49883"/>
    </ligand>
</feature>
<feature type="binding site" evidence="16">
    <location>
        <position position="650"/>
    </location>
    <ligand>
        <name>[4Fe-4S] cluster</name>
        <dbReference type="ChEBI" id="CHEBI:49883"/>
    </ligand>
</feature>
<comment type="cofactor">
    <cofactor evidence="14">
        <name>[2Fe-2S] cluster</name>
        <dbReference type="ChEBI" id="CHEBI:190135"/>
    </cofactor>
</comment>
<evidence type="ECO:0000256" key="15">
    <source>
        <dbReference type="PIRNR" id="PIRNR037149"/>
    </source>
</evidence>